<dbReference type="InterPro" id="IPR045621">
    <property type="entry name" value="BPD_transp_1_N"/>
</dbReference>
<evidence type="ECO:0000256" key="5">
    <source>
        <dbReference type="ARBA" id="ARBA00022989"/>
    </source>
</evidence>
<comment type="caution">
    <text evidence="9">The sequence shown here is derived from an EMBL/GenBank/DDBJ whole genome shotgun (WGS) entry which is preliminary data.</text>
</comment>
<feature type="transmembrane region" description="Helical" evidence="7">
    <location>
        <begin position="67"/>
        <end position="92"/>
    </location>
</feature>
<feature type="transmembrane region" description="Helical" evidence="7">
    <location>
        <begin position="131"/>
        <end position="155"/>
    </location>
</feature>
<evidence type="ECO:0000256" key="2">
    <source>
        <dbReference type="ARBA" id="ARBA00022448"/>
    </source>
</evidence>
<dbReference type="InterPro" id="IPR000515">
    <property type="entry name" value="MetI-like"/>
</dbReference>
<dbReference type="EMBL" id="JBFNQD010000025">
    <property type="protein sequence ID" value="MEW9310336.1"/>
    <property type="molecule type" value="Genomic_DNA"/>
</dbReference>
<keyword evidence="6 7" id="KW-0472">Membrane</keyword>
<proteinExistence type="inferred from homology"/>
<dbReference type="InterPro" id="IPR035906">
    <property type="entry name" value="MetI-like_sf"/>
</dbReference>
<evidence type="ECO:0000256" key="6">
    <source>
        <dbReference type="ARBA" id="ARBA00023136"/>
    </source>
</evidence>
<dbReference type="RefSeq" id="WP_367626776.1">
    <property type="nucleotide sequence ID" value="NZ_JBFNQD010000025.1"/>
</dbReference>
<keyword evidence="5 7" id="KW-1133">Transmembrane helix</keyword>
<dbReference type="CDD" id="cd06261">
    <property type="entry name" value="TM_PBP2"/>
    <property type="match status" value="1"/>
</dbReference>
<protein>
    <submittedName>
        <fullName evidence="9">ABC transporter permease</fullName>
    </submittedName>
</protein>
<evidence type="ECO:0000256" key="4">
    <source>
        <dbReference type="ARBA" id="ARBA00022692"/>
    </source>
</evidence>
<feature type="transmembrane region" description="Helical" evidence="7">
    <location>
        <begin position="99"/>
        <end position="119"/>
    </location>
</feature>
<feature type="transmembrane region" description="Helical" evidence="7">
    <location>
        <begin position="9"/>
        <end position="29"/>
    </location>
</feature>
<dbReference type="Pfam" id="PF00528">
    <property type="entry name" value="BPD_transp_1"/>
    <property type="match status" value="1"/>
</dbReference>
<dbReference type="Gene3D" id="1.10.3720.10">
    <property type="entry name" value="MetI-like"/>
    <property type="match status" value="1"/>
</dbReference>
<feature type="transmembrane region" description="Helical" evidence="7">
    <location>
        <begin position="237"/>
        <end position="263"/>
    </location>
</feature>
<evidence type="ECO:0000313" key="9">
    <source>
        <dbReference type="EMBL" id="MEW9310336.1"/>
    </source>
</evidence>
<feature type="transmembrane region" description="Helical" evidence="7">
    <location>
        <begin position="176"/>
        <end position="202"/>
    </location>
</feature>
<dbReference type="SUPFAM" id="SSF161098">
    <property type="entry name" value="MetI-like"/>
    <property type="match status" value="1"/>
</dbReference>
<keyword evidence="3" id="KW-1003">Cell membrane</keyword>
<dbReference type="Proteomes" id="UP001555786">
    <property type="component" value="Unassembled WGS sequence"/>
</dbReference>
<gene>
    <name evidence="9" type="ORF">ABXS05_32660</name>
</gene>
<keyword evidence="10" id="KW-1185">Reference proteome</keyword>
<comment type="subcellular location">
    <subcellularLocation>
        <location evidence="1 7">Cell membrane</location>
        <topology evidence="1 7">Multi-pass membrane protein</topology>
    </subcellularLocation>
</comment>
<reference evidence="9 10" key="1">
    <citation type="submission" date="2024-07" db="EMBL/GenBank/DDBJ databases">
        <title>Description of Labrys sedimenti sp. nov., isolated from a diclofenac-degrading enrichment culture.</title>
        <authorList>
            <person name="Tancsics A."/>
            <person name="Csepanyi A."/>
        </authorList>
    </citation>
    <scope>NUCLEOTIDE SEQUENCE [LARGE SCALE GENOMIC DNA]</scope>
    <source>
        <strain evidence="9 10">LMG 23578</strain>
    </source>
</reference>
<name>A0ABV3PXC7_9HYPH</name>
<evidence type="ECO:0000313" key="10">
    <source>
        <dbReference type="Proteomes" id="UP001555786"/>
    </source>
</evidence>
<evidence type="ECO:0000256" key="3">
    <source>
        <dbReference type="ARBA" id="ARBA00022475"/>
    </source>
</evidence>
<dbReference type="PANTHER" id="PTHR43163">
    <property type="entry name" value="DIPEPTIDE TRANSPORT SYSTEM PERMEASE PROTEIN DPPB-RELATED"/>
    <property type="match status" value="1"/>
</dbReference>
<feature type="domain" description="ABC transmembrane type-1" evidence="8">
    <location>
        <begin position="95"/>
        <end position="302"/>
    </location>
</feature>
<dbReference type="PANTHER" id="PTHR43163:SF6">
    <property type="entry name" value="DIPEPTIDE TRANSPORT SYSTEM PERMEASE PROTEIN DPPB-RELATED"/>
    <property type="match status" value="1"/>
</dbReference>
<dbReference type="Pfam" id="PF19300">
    <property type="entry name" value="BPD_transp_1_N"/>
    <property type="match status" value="1"/>
</dbReference>
<sequence>MIALIARRAAASLAILVLVTFLVFLVVYFSPGDPVAIMLGRDASGETADQIRRDLGLDRPFLVQYGAWLWGLLGGHFGTSITMHVLVLDILVPAYVNTFILALASLVIALTVGVLLGVLSGLRAGGWFDRLAAAISEGLAATPVFWLGIMLIWLVSKQLRWLPSSGMYNLRGSHSLADLFAHLVLPAFSAAVLAIAIIMRLTRASVIDALNADYARMFASAGMSTPRLLFTQIARNILAPIVSIGGLQFGTLFGGVIFVETVFAWPGLSAQLYNAITAHDIPVIQTGVLMIAATFIVINLIVDLALVWLNPRARA</sequence>
<dbReference type="PROSITE" id="PS50928">
    <property type="entry name" value="ABC_TM1"/>
    <property type="match status" value="1"/>
</dbReference>
<comment type="similarity">
    <text evidence="7">Belongs to the binding-protein-dependent transport system permease family.</text>
</comment>
<feature type="transmembrane region" description="Helical" evidence="7">
    <location>
        <begin position="283"/>
        <end position="309"/>
    </location>
</feature>
<organism evidence="9 10">
    <name type="scientific">Labrys neptuniae</name>
    <dbReference type="NCBI Taxonomy" id="376174"/>
    <lineage>
        <taxon>Bacteria</taxon>
        <taxon>Pseudomonadati</taxon>
        <taxon>Pseudomonadota</taxon>
        <taxon>Alphaproteobacteria</taxon>
        <taxon>Hyphomicrobiales</taxon>
        <taxon>Xanthobacteraceae</taxon>
        <taxon>Labrys</taxon>
    </lineage>
</organism>
<keyword evidence="4 7" id="KW-0812">Transmembrane</keyword>
<accession>A0ABV3PXC7</accession>
<evidence type="ECO:0000256" key="7">
    <source>
        <dbReference type="RuleBase" id="RU363032"/>
    </source>
</evidence>
<keyword evidence="2 7" id="KW-0813">Transport</keyword>
<evidence type="ECO:0000256" key="1">
    <source>
        <dbReference type="ARBA" id="ARBA00004651"/>
    </source>
</evidence>
<evidence type="ECO:0000259" key="8">
    <source>
        <dbReference type="PROSITE" id="PS50928"/>
    </source>
</evidence>